<comment type="caution">
    <text evidence="3">The sequence shown here is derived from an EMBL/GenBank/DDBJ whole genome shotgun (WGS) entry which is preliminary data.</text>
</comment>
<dbReference type="PROSITE" id="PS51539">
    <property type="entry name" value="AV_PCP_ALPHA"/>
    <property type="match status" value="1"/>
</dbReference>
<dbReference type="AlphaFoldDB" id="A0AAN6S0A5"/>
<evidence type="ECO:0000313" key="3">
    <source>
        <dbReference type="EMBL" id="KAK3935328.1"/>
    </source>
</evidence>
<protein>
    <recommendedName>
        <fullName evidence="2">Peptidase C31 domain-containing protein</fullName>
    </recommendedName>
</protein>
<accession>A0AAN6S0A5</accession>
<keyword evidence="4" id="KW-1185">Reference proteome</keyword>
<feature type="signal peptide" evidence="1">
    <location>
        <begin position="1"/>
        <end position="18"/>
    </location>
</feature>
<name>A0AAN6S0A5_9PEZI</name>
<evidence type="ECO:0000256" key="1">
    <source>
        <dbReference type="SAM" id="SignalP"/>
    </source>
</evidence>
<evidence type="ECO:0000313" key="4">
    <source>
        <dbReference type="Proteomes" id="UP001303473"/>
    </source>
</evidence>
<reference evidence="4" key="1">
    <citation type="journal article" date="2023" name="Mol. Phylogenet. Evol.">
        <title>Genome-scale phylogeny and comparative genomics of the fungal order Sordariales.</title>
        <authorList>
            <person name="Hensen N."/>
            <person name="Bonometti L."/>
            <person name="Westerberg I."/>
            <person name="Brannstrom I.O."/>
            <person name="Guillou S."/>
            <person name="Cros-Aarteil S."/>
            <person name="Calhoun S."/>
            <person name="Haridas S."/>
            <person name="Kuo A."/>
            <person name="Mondo S."/>
            <person name="Pangilinan J."/>
            <person name="Riley R."/>
            <person name="LaButti K."/>
            <person name="Andreopoulos B."/>
            <person name="Lipzen A."/>
            <person name="Chen C."/>
            <person name="Yan M."/>
            <person name="Daum C."/>
            <person name="Ng V."/>
            <person name="Clum A."/>
            <person name="Steindorff A."/>
            <person name="Ohm R.A."/>
            <person name="Martin F."/>
            <person name="Silar P."/>
            <person name="Natvig D.O."/>
            <person name="Lalanne C."/>
            <person name="Gautier V."/>
            <person name="Ament-Velasquez S.L."/>
            <person name="Kruys A."/>
            <person name="Hutchinson M.I."/>
            <person name="Powell A.J."/>
            <person name="Barry K."/>
            <person name="Miller A.N."/>
            <person name="Grigoriev I.V."/>
            <person name="Debuchy R."/>
            <person name="Gladieux P."/>
            <person name="Hiltunen Thoren M."/>
            <person name="Johannesson H."/>
        </authorList>
    </citation>
    <scope>NUCLEOTIDE SEQUENCE [LARGE SCALE GENOMIC DNA]</scope>
    <source>
        <strain evidence="4">CBS 340.73</strain>
    </source>
</reference>
<feature type="domain" description="Peptidase C31" evidence="2">
    <location>
        <begin position="114"/>
        <end position="140"/>
    </location>
</feature>
<sequence>MQLINFLITALLPLGLLATPAPSPAVVVDESVIEDGATALAGTTVARDAGAEIFKRTSQICQIIGSSAHVNCRSCASTGCTATHYVVQGSYYEFTCAANGQCVTVGGNTNCIWDYLPAGNCYVSAIYTDNQCTVGSLGYC</sequence>
<dbReference type="GO" id="GO:0004197">
    <property type="term" value="F:cysteine-type endopeptidase activity"/>
    <property type="evidence" value="ECO:0007669"/>
    <property type="project" value="InterPro"/>
</dbReference>
<keyword evidence="1" id="KW-0732">Signal</keyword>
<feature type="chain" id="PRO_5042865720" description="Peptidase C31 domain-containing protein" evidence="1">
    <location>
        <begin position="19"/>
        <end position="140"/>
    </location>
</feature>
<organism evidence="3 4">
    <name type="scientific">Diplogelasinospora grovesii</name>
    <dbReference type="NCBI Taxonomy" id="303347"/>
    <lineage>
        <taxon>Eukaryota</taxon>
        <taxon>Fungi</taxon>
        <taxon>Dikarya</taxon>
        <taxon>Ascomycota</taxon>
        <taxon>Pezizomycotina</taxon>
        <taxon>Sordariomycetes</taxon>
        <taxon>Sordariomycetidae</taxon>
        <taxon>Sordariales</taxon>
        <taxon>Diplogelasinosporaceae</taxon>
        <taxon>Diplogelasinospora</taxon>
    </lineage>
</organism>
<dbReference type="InterPro" id="IPR008741">
    <property type="entry name" value="AV_PCPalpha"/>
</dbReference>
<dbReference type="EMBL" id="MU853928">
    <property type="protein sequence ID" value="KAK3935328.1"/>
    <property type="molecule type" value="Genomic_DNA"/>
</dbReference>
<evidence type="ECO:0000259" key="2">
    <source>
        <dbReference type="PROSITE" id="PS51539"/>
    </source>
</evidence>
<dbReference type="Proteomes" id="UP001303473">
    <property type="component" value="Unassembled WGS sequence"/>
</dbReference>
<gene>
    <name evidence="3" type="ORF">QBC46DRAFT_358339</name>
</gene>
<proteinExistence type="predicted"/>